<dbReference type="SUPFAM" id="SSF55315">
    <property type="entry name" value="L30e-like"/>
    <property type="match status" value="1"/>
</dbReference>
<dbReference type="GO" id="GO:0071025">
    <property type="term" value="P:RNA surveillance"/>
    <property type="evidence" value="ECO:0007669"/>
    <property type="project" value="InterPro"/>
</dbReference>
<feature type="domain" description="eRF1/Pelota-like N-terminal" evidence="6">
    <location>
        <begin position="1"/>
        <end position="138"/>
    </location>
</feature>
<dbReference type="OrthoDB" id="10249111at2759"/>
<dbReference type="OMA" id="FAHERMA"/>
<proteinExistence type="inferred from homology"/>
<reference evidence="7 9" key="1">
    <citation type="journal article" date="2016" name="PLoS ONE">
        <title>Sequence Assembly of Yarrowia lipolytica Strain W29/CLIB89 Shows Transposable Element Diversity.</title>
        <authorList>
            <person name="Magnan C."/>
            <person name="Yu J."/>
            <person name="Chang I."/>
            <person name="Jahn E."/>
            <person name="Kanomata Y."/>
            <person name="Wu J."/>
            <person name="Zeller M."/>
            <person name="Oakes M."/>
            <person name="Baldi P."/>
            <person name="Sandmeyer S."/>
        </authorList>
    </citation>
    <scope>NUCLEOTIDE SEQUENCE [LARGE SCALE GENOMIC DNA]</scope>
    <source>
        <strain evidence="7">CLIB89</strain>
        <strain evidence="9">CLIB89(W29)</strain>
    </source>
</reference>
<dbReference type="Proteomes" id="UP000182444">
    <property type="component" value="Chromosome 1B"/>
</dbReference>
<dbReference type="SUPFAM" id="SSF159065">
    <property type="entry name" value="Dom34/Pelota N-terminal domain-like"/>
    <property type="match status" value="1"/>
</dbReference>
<dbReference type="InterPro" id="IPR004405">
    <property type="entry name" value="TF_pelota"/>
</dbReference>
<gene>
    <name evidence="8" type="ORF">B0I71DRAFT_126683</name>
    <name evidence="7" type="ORF">YALI1_B27009g</name>
</gene>
<dbReference type="InterPro" id="IPR005142">
    <property type="entry name" value="eRF1_3"/>
</dbReference>
<dbReference type="eggNOG" id="KOG2869">
    <property type="taxonomic scope" value="Eukaryota"/>
</dbReference>
<evidence type="ECO:0000313" key="7">
    <source>
        <dbReference type="EMBL" id="AOW01989.1"/>
    </source>
</evidence>
<dbReference type="VEuPathDB" id="FungiDB:YALI1_B27009g"/>
<dbReference type="InterPro" id="IPR029064">
    <property type="entry name" value="Ribosomal_eL30-like_sf"/>
</dbReference>
<dbReference type="InterPro" id="IPR042226">
    <property type="entry name" value="eFR1_2_sf"/>
</dbReference>
<dbReference type="SUPFAM" id="SSF53137">
    <property type="entry name" value="Translational machinery components"/>
    <property type="match status" value="1"/>
</dbReference>
<keyword evidence="5" id="KW-0479">Metal-binding</keyword>
<sequence length="404" mass="45556">MRLISKGLKNKLEYKKLALDSTDDLYALTNVIQRGDLVEAKTLRAVPQTTGAFDDEQIQGNAGKKKVLRKLIYITVRAQKIVFDGEEIRITGVITDAGHHESLKTKYHTLALTPGDEVTVIKEFWDFFALQTLDQYVGADTMSALAMVFNSTGKFTIYELRHSVTRVLVQGYKAIPRKYDGQGSVGKTRGKQYNDFFNVAKETLLRTIENRCKADWTIPVLLISMPYMNKLFSEYFKAWAVDNKVKTAIQLQQGFITLETSSEGKTAIREALKSISYKSALNKLAIAADGNEMDQFQRMFHTDPDRVWYGEKHVDYALEMSAVSVLFLSSNFVRGFDHAKRSRYAEATQAVQQNGGKVFMYSHLQDSGRQIDALGGIAAILRFPLNDDAVELEDAELSDYSDDE</sequence>
<evidence type="ECO:0000256" key="2">
    <source>
        <dbReference type="ARBA" id="ARBA00004496"/>
    </source>
</evidence>
<protein>
    <recommendedName>
        <fullName evidence="6">eRF1/Pelota-like N-terminal domain-containing protein</fullName>
    </recommendedName>
</protein>
<dbReference type="Gene3D" id="3.30.420.60">
    <property type="entry name" value="eRF1 domain 2"/>
    <property type="match status" value="1"/>
</dbReference>
<dbReference type="GO" id="GO:0032790">
    <property type="term" value="P:ribosome disassembly"/>
    <property type="evidence" value="ECO:0007669"/>
    <property type="project" value="TreeGrafter"/>
</dbReference>
<comment type="similarity">
    <text evidence="3">Belongs to the eukaryotic release factor 1 family. Pelota subfamily.</text>
</comment>
<evidence type="ECO:0000256" key="5">
    <source>
        <dbReference type="ARBA" id="ARBA00022723"/>
    </source>
</evidence>
<evidence type="ECO:0000256" key="1">
    <source>
        <dbReference type="ARBA" id="ARBA00001968"/>
    </source>
</evidence>
<evidence type="ECO:0000256" key="3">
    <source>
        <dbReference type="ARBA" id="ARBA00009504"/>
    </source>
</evidence>
<evidence type="ECO:0000256" key="4">
    <source>
        <dbReference type="ARBA" id="ARBA00022490"/>
    </source>
</evidence>
<dbReference type="Gene3D" id="3.30.1330.30">
    <property type="match status" value="1"/>
</dbReference>
<evidence type="ECO:0000313" key="10">
    <source>
        <dbReference type="Proteomes" id="UP000256601"/>
    </source>
</evidence>
<dbReference type="KEGG" id="yli:2907398"/>
<comment type="subcellular location">
    <subcellularLocation>
        <location evidence="2">Cytoplasm</location>
    </subcellularLocation>
</comment>
<dbReference type="AlphaFoldDB" id="A0A1H6PVK5"/>
<dbReference type="VEuPathDB" id="FungiDB:YALI0_B20658g"/>
<keyword evidence="4" id="KW-0963">Cytoplasm</keyword>
<evidence type="ECO:0000313" key="8">
    <source>
        <dbReference type="EMBL" id="RDW29004.1"/>
    </source>
</evidence>
<dbReference type="RefSeq" id="XP_501146.1">
    <property type="nucleotide sequence ID" value="XM_501146.1"/>
</dbReference>
<dbReference type="Proteomes" id="UP000256601">
    <property type="component" value="Unassembled WGS sequence"/>
</dbReference>
<accession>A0A1H6PVK5</accession>
<dbReference type="Gene3D" id="2.30.30.870">
    <property type="entry name" value="Pelota, domain A"/>
    <property type="match status" value="1"/>
</dbReference>
<comment type="cofactor">
    <cofactor evidence="1">
        <name>a divalent metal cation</name>
        <dbReference type="ChEBI" id="CHEBI:60240"/>
    </cofactor>
</comment>
<dbReference type="GeneID" id="2907398"/>
<dbReference type="PANTHER" id="PTHR10853">
    <property type="entry name" value="PELOTA"/>
    <property type="match status" value="1"/>
</dbReference>
<dbReference type="Pfam" id="PF26356">
    <property type="entry name" value="Pelota_N"/>
    <property type="match status" value="1"/>
</dbReference>
<evidence type="ECO:0000259" key="6">
    <source>
        <dbReference type="SMART" id="SM01194"/>
    </source>
</evidence>
<dbReference type="EMBL" id="KZ858948">
    <property type="protein sequence ID" value="RDW29004.1"/>
    <property type="molecule type" value="Genomic_DNA"/>
</dbReference>
<evidence type="ECO:0000313" key="9">
    <source>
        <dbReference type="Proteomes" id="UP000182444"/>
    </source>
</evidence>
<dbReference type="EMBL" id="CP017554">
    <property type="protein sequence ID" value="AOW01989.1"/>
    <property type="molecule type" value="Genomic_DNA"/>
</dbReference>
<dbReference type="GO" id="GO:0070481">
    <property type="term" value="P:nuclear-transcribed mRNA catabolic process, non-stop decay"/>
    <property type="evidence" value="ECO:0007669"/>
    <property type="project" value="InterPro"/>
</dbReference>
<organism evidence="7 9">
    <name type="scientific">Yarrowia lipolytica</name>
    <name type="common">Candida lipolytica</name>
    <dbReference type="NCBI Taxonomy" id="4952"/>
    <lineage>
        <taxon>Eukaryota</taxon>
        <taxon>Fungi</taxon>
        <taxon>Dikarya</taxon>
        <taxon>Ascomycota</taxon>
        <taxon>Saccharomycotina</taxon>
        <taxon>Dipodascomycetes</taxon>
        <taxon>Dipodascales</taxon>
        <taxon>Dipodascales incertae sedis</taxon>
        <taxon>Yarrowia</taxon>
    </lineage>
</organism>
<dbReference type="InterPro" id="IPR058547">
    <property type="entry name" value="Pelota_N"/>
</dbReference>
<dbReference type="GO" id="GO:0046872">
    <property type="term" value="F:metal ion binding"/>
    <property type="evidence" value="ECO:0007669"/>
    <property type="project" value="UniProtKB-KW"/>
</dbReference>
<dbReference type="GO" id="GO:0070651">
    <property type="term" value="P:nonfunctional rRNA decay"/>
    <property type="evidence" value="ECO:0007669"/>
    <property type="project" value="TreeGrafter"/>
</dbReference>
<reference evidence="8 10" key="2">
    <citation type="submission" date="2018-07" db="EMBL/GenBank/DDBJ databases">
        <title>Draft Genome Assemblies for Five Robust Yarrowia lipolytica Strains Exhibiting High Lipid Production and Pentose Sugar Utilization and Sugar Alcohol Secretion from Undetoxified Lignocellulosic Biomass Hydrolysates.</title>
        <authorList>
            <consortium name="DOE Joint Genome Institute"/>
            <person name="Walker C."/>
            <person name="Ryu S."/>
            <person name="Na H."/>
            <person name="Zane M."/>
            <person name="LaButti K."/>
            <person name="Lipzen A."/>
            <person name="Haridas S."/>
            <person name="Barry K."/>
            <person name="Grigoriev I.V."/>
            <person name="Quarterman J."/>
            <person name="Slininger P."/>
            <person name="Dien B."/>
            <person name="Trinh C.T."/>
        </authorList>
    </citation>
    <scope>NUCLEOTIDE SEQUENCE [LARGE SCALE GENOMIC DNA]</scope>
    <source>
        <strain evidence="8 10">YB392</strain>
    </source>
</reference>
<dbReference type="Pfam" id="PF03465">
    <property type="entry name" value="eRF1_3"/>
    <property type="match status" value="1"/>
</dbReference>
<name>A0A1H6PVK5_YARLL</name>
<dbReference type="GO" id="GO:0005737">
    <property type="term" value="C:cytoplasm"/>
    <property type="evidence" value="ECO:0007669"/>
    <property type="project" value="UniProtKB-SubCell"/>
</dbReference>
<dbReference type="GO" id="GO:0070966">
    <property type="term" value="P:nuclear-transcribed mRNA catabolic process, no-go decay"/>
    <property type="evidence" value="ECO:0007669"/>
    <property type="project" value="InterPro"/>
</dbReference>
<dbReference type="InterPro" id="IPR005140">
    <property type="entry name" value="eRF1_Pelota-like_N"/>
</dbReference>
<dbReference type="PANTHER" id="PTHR10853:SF0">
    <property type="entry name" value="PROTEIN PELOTA HOMOLOG"/>
    <property type="match status" value="1"/>
</dbReference>
<dbReference type="InterPro" id="IPR038069">
    <property type="entry name" value="Pelota/DOM34_N"/>
</dbReference>
<dbReference type="SMART" id="SM01194">
    <property type="entry name" value="eRF1_1"/>
    <property type="match status" value="1"/>
</dbReference>